<dbReference type="RefSeq" id="WP_054837244.1">
    <property type="nucleotide sequence ID" value="NZ_BBBA01000034.1"/>
</dbReference>
<dbReference type="InterPro" id="IPR050763">
    <property type="entry name" value="ABC_transporter_ATP-binding"/>
</dbReference>
<dbReference type="SMART" id="SM00382">
    <property type="entry name" value="AAA"/>
    <property type="match status" value="1"/>
</dbReference>
<reference evidence="6" key="1">
    <citation type="submission" date="2018-05" db="EMBL/GenBank/DDBJ databases">
        <title>Complete Genome Sequences of Extremely Thermoacidophilic, Metal-Mobilizing Type-Strain Members of the Archaeal Family Sulfolobaceae: Acidianus brierleyi DSM-1651T, Acidianus sulfidivorans DSM-18786T, Metallosphaera hakonensis DSM-7519T, and Metallosphaera prunae DSM-10039T.</title>
        <authorList>
            <person name="Counts J.A."/>
            <person name="Kelly R.M."/>
        </authorList>
    </citation>
    <scope>NUCLEOTIDE SEQUENCE [LARGE SCALE GENOMIC DNA]</scope>
    <source>
        <strain evidence="6">HO1-1</strain>
    </source>
</reference>
<dbReference type="EMBL" id="CP029287">
    <property type="protein sequence ID" value="AWS00396.1"/>
    <property type="molecule type" value="Genomic_DNA"/>
</dbReference>
<dbReference type="OrthoDB" id="87732at2157"/>
<dbReference type="Gene3D" id="3.40.50.300">
    <property type="entry name" value="P-loop containing nucleotide triphosphate hydrolases"/>
    <property type="match status" value="1"/>
</dbReference>
<dbReference type="InterPro" id="IPR003439">
    <property type="entry name" value="ABC_transporter-like_ATP-bd"/>
</dbReference>
<dbReference type="KEGG" id="mhk:DFR87_12730"/>
<sequence>MSVVEAKGVWKMYGKLVANQDISFEINEGEFVTFLGPNGGGKTTLMRQIYGELTPTKGEIKVMGKRPSKMLKFMGVVPQEGKPLDSLTAWEHVTLLGMIKGLSRAEASSRGKELLDKMGINPKTRVDDLSGGSKRKVLIISAIISEPKLVILDEPTVGLDPEARREVWKLLLDMKKDGKTIILTTHYMEEAEELSDRIYFVNKRIMMEGSVRELKGKFSEYYEVLNLDTGEKYIVKGEEIRDFLQRSNFRFEVRLPSLEEIYMRLFQ</sequence>
<evidence type="ECO:0000259" key="5">
    <source>
        <dbReference type="PROSITE" id="PS50893"/>
    </source>
</evidence>
<proteinExistence type="inferred from homology"/>
<dbReference type="Proteomes" id="UP000247586">
    <property type="component" value="Chromosome"/>
</dbReference>
<dbReference type="GO" id="GO:0016887">
    <property type="term" value="F:ATP hydrolysis activity"/>
    <property type="evidence" value="ECO:0007669"/>
    <property type="project" value="InterPro"/>
</dbReference>
<dbReference type="PANTHER" id="PTHR42711">
    <property type="entry name" value="ABC TRANSPORTER ATP-BINDING PROTEIN"/>
    <property type="match status" value="1"/>
</dbReference>
<evidence type="ECO:0000256" key="1">
    <source>
        <dbReference type="ARBA" id="ARBA00005417"/>
    </source>
</evidence>
<evidence type="ECO:0000313" key="7">
    <source>
        <dbReference type="Proteomes" id="UP000247586"/>
    </source>
</evidence>
<dbReference type="STRING" id="1293036.GCA_001315825_02662"/>
<evidence type="ECO:0000256" key="3">
    <source>
        <dbReference type="ARBA" id="ARBA00022741"/>
    </source>
</evidence>
<dbReference type="SUPFAM" id="SSF52540">
    <property type="entry name" value="P-loop containing nucleoside triphosphate hydrolases"/>
    <property type="match status" value="1"/>
</dbReference>
<dbReference type="GO" id="GO:0005524">
    <property type="term" value="F:ATP binding"/>
    <property type="evidence" value="ECO:0007669"/>
    <property type="project" value="UniProtKB-KW"/>
</dbReference>
<evidence type="ECO:0000313" key="6">
    <source>
        <dbReference type="EMBL" id="AWS00396.1"/>
    </source>
</evidence>
<accession>A0A2U9IWL2</accession>
<gene>
    <name evidence="6" type="ORF">DFR87_12730</name>
</gene>
<feature type="domain" description="ABC transporter" evidence="5">
    <location>
        <begin position="4"/>
        <end position="227"/>
    </location>
</feature>
<keyword evidence="7" id="KW-1185">Reference proteome</keyword>
<keyword evidence="4 6" id="KW-0067">ATP-binding</keyword>
<dbReference type="InterPro" id="IPR003593">
    <property type="entry name" value="AAA+_ATPase"/>
</dbReference>
<dbReference type="PROSITE" id="PS50893">
    <property type="entry name" value="ABC_TRANSPORTER_2"/>
    <property type="match status" value="1"/>
</dbReference>
<evidence type="ECO:0000256" key="2">
    <source>
        <dbReference type="ARBA" id="ARBA00022448"/>
    </source>
</evidence>
<name>A0A2U9IWL2_9CREN</name>
<dbReference type="AlphaFoldDB" id="A0A2U9IWL2"/>
<keyword evidence="2" id="KW-0813">Transport</keyword>
<organism evidence="6 7">
    <name type="scientific">Metallosphaera hakonensis JCM 8857 = DSM 7519</name>
    <dbReference type="NCBI Taxonomy" id="1293036"/>
    <lineage>
        <taxon>Archaea</taxon>
        <taxon>Thermoproteota</taxon>
        <taxon>Thermoprotei</taxon>
        <taxon>Sulfolobales</taxon>
        <taxon>Sulfolobaceae</taxon>
        <taxon>Metallosphaera</taxon>
    </lineage>
</organism>
<dbReference type="GeneID" id="36836223"/>
<protein>
    <submittedName>
        <fullName evidence="6">ABC transporter ATP-binding protein</fullName>
    </submittedName>
</protein>
<keyword evidence="3" id="KW-0547">Nucleotide-binding</keyword>
<dbReference type="InterPro" id="IPR027417">
    <property type="entry name" value="P-loop_NTPase"/>
</dbReference>
<comment type="similarity">
    <text evidence="1">Belongs to the ABC transporter superfamily.</text>
</comment>
<dbReference type="PANTHER" id="PTHR42711:SF5">
    <property type="entry name" value="ABC TRANSPORTER ATP-BINDING PROTEIN NATA"/>
    <property type="match status" value="1"/>
</dbReference>
<evidence type="ECO:0000256" key="4">
    <source>
        <dbReference type="ARBA" id="ARBA00022840"/>
    </source>
</evidence>
<dbReference type="Pfam" id="PF00005">
    <property type="entry name" value="ABC_tran"/>
    <property type="match status" value="1"/>
</dbReference>